<dbReference type="PANTHER" id="PTHR46211:SF14">
    <property type="entry name" value="GLYCEROPHOSPHODIESTER PHOSPHODIESTERASE"/>
    <property type="match status" value="1"/>
</dbReference>
<accession>A0ABS4JHX7</accession>
<evidence type="ECO:0000313" key="3">
    <source>
        <dbReference type="Proteomes" id="UP001519288"/>
    </source>
</evidence>
<dbReference type="EMBL" id="JAGGLD010000003">
    <property type="protein sequence ID" value="MBP2001320.1"/>
    <property type="molecule type" value="Genomic_DNA"/>
</dbReference>
<organism evidence="2 3">
    <name type="scientific">Paenibacillus shirakamiensis</name>
    <dbReference type="NCBI Taxonomy" id="1265935"/>
    <lineage>
        <taxon>Bacteria</taxon>
        <taxon>Bacillati</taxon>
        <taxon>Bacillota</taxon>
        <taxon>Bacilli</taxon>
        <taxon>Bacillales</taxon>
        <taxon>Paenibacillaceae</taxon>
        <taxon>Paenibacillus</taxon>
    </lineage>
</organism>
<dbReference type="InterPro" id="IPR017946">
    <property type="entry name" value="PLC-like_Pdiesterase_TIM-brl"/>
</dbReference>
<protein>
    <submittedName>
        <fullName evidence="2">Glycerophosphoryl diester phosphodiesterase</fullName>
        <ecNumber evidence="2">3.1.4.46</ecNumber>
    </submittedName>
</protein>
<dbReference type="Gene3D" id="3.20.20.190">
    <property type="entry name" value="Phosphatidylinositol (PI) phosphodiesterase"/>
    <property type="match status" value="1"/>
</dbReference>
<dbReference type="Proteomes" id="UP001519288">
    <property type="component" value="Unassembled WGS sequence"/>
</dbReference>
<dbReference type="EC" id="3.1.4.46" evidence="2"/>
<dbReference type="PANTHER" id="PTHR46211">
    <property type="entry name" value="GLYCEROPHOSPHORYL DIESTER PHOSPHODIESTERASE"/>
    <property type="match status" value="1"/>
</dbReference>
<dbReference type="GO" id="GO:0008889">
    <property type="term" value="F:glycerophosphodiester phosphodiesterase activity"/>
    <property type="evidence" value="ECO:0007669"/>
    <property type="project" value="UniProtKB-EC"/>
</dbReference>
<dbReference type="RefSeq" id="WP_209862407.1">
    <property type="nucleotide sequence ID" value="NZ_JAGGLD010000003.1"/>
</dbReference>
<sequence>MLNYCAAHRGFSGKAPENTMAAMNLAMENPYVRWVETDVQLSKDGVPFLIHDFTLNRTTNGRGPVKNASWNYLRTLDAGSWKSAAYAGERLVTLDEFLTAVRGRLKVNIELKTENNMYPGLEEKVIDCVKRQQMQDDVVLTSFDVNALAKVKSLDPSMEIGLIIDGYPPDLLDRLKQMDSAFLSISARHITPALANEAAERGVQMMAWTIDDPVTMRRIAQMHPDLLICTNRPDVWQATLIDGENQELGRWRTWFKK</sequence>
<dbReference type="InterPro" id="IPR030395">
    <property type="entry name" value="GP_PDE_dom"/>
</dbReference>
<name>A0ABS4JHX7_9BACL</name>
<evidence type="ECO:0000259" key="1">
    <source>
        <dbReference type="PROSITE" id="PS51704"/>
    </source>
</evidence>
<proteinExistence type="predicted"/>
<gene>
    <name evidence="2" type="ORF">J2Z69_002363</name>
</gene>
<keyword evidence="2" id="KW-0378">Hydrolase</keyword>
<keyword evidence="3" id="KW-1185">Reference proteome</keyword>
<comment type="caution">
    <text evidence="2">The sequence shown here is derived from an EMBL/GenBank/DDBJ whole genome shotgun (WGS) entry which is preliminary data.</text>
</comment>
<dbReference type="PROSITE" id="PS51704">
    <property type="entry name" value="GP_PDE"/>
    <property type="match status" value="1"/>
</dbReference>
<reference evidence="2 3" key="1">
    <citation type="submission" date="2021-03" db="EMBL/GenBank/DDBJ databases">
        <title>Genomic Encyclopedia of Type Strains, Phase IV (KMG-IV): sequencing the most valuable type-strain genomes for metagenomic binning, comparative biology and taxonomic classification.</title>
        <authorList>
            <person name="Goeker M."/>
        </authorList>
    </citation>
    <scope>NUCLEOTIDE SEQUENCE [LARGE SCALE GENOMIC DNA]</scope>
    <source>
        <strain evidence="2 3">DSM 26806</strain>
    </source>
</reference>
<evidence type="ECO:0000313" key="2">
    <source>
        <dbReference type="EMBL" id="MBP2001320.1"/>
    </source>
</evidence>
<dbReference type="Pfam" id="PF03009">
    <property type="entry name" value="GDPD"/>
    <property type="match status" value="1"/>
</dbReference>
<feature type="domain" description="GP-PDE" evidence="1">
    <location>
        <begin position="3"/>
        <end position="240"/>
    </location>
</feature>
<dbReference type="SUPFAM" id="SSF51695">
    <property type="entry name" value="PLC-like phosphodiesterases"/>
    <property type="match status" value="1"/>
</dbReference>